<dbReference type="InterPro" id="IPR003889">
    <property type="entry name" value="FYrich_C"/>
</dbReference>
<dbReference type="GO" id="GO:0044666">
    <property type="term" value="C:MLL3/4 complex"/>
    <property type="evidence" value="ECO:0007669"/>
    <property type="project" value="TreeGrafter"/>
</dbReference>
<evidence type="ECO:0000259" key="19">
    <source>
        <dbReference type="SMART" id="SM00508"/>
    </source>
</evidence>
<evidence type="ECO:0000256" key="13">
    <source>
        <dbReference type="ARBA" id="ARBA00023242"/>
    </source>
</evidence>
<feature type="compositionally biased region" description="Basic and acidic residues" evidence="17">
    <location>
        <begin position="41"/>
        <end position="53"/>
    </location>
</feature>
<evidence type="ECO:0000256" key="2">
    <source>
        <dbReference type="ARBA" id="ARBA00022553"/>
    </source>
</evidence>
<proteinExistence type="predicted"/>
<reference evidence="20" key="2">
    <citation type="submission" date="2025-08" db="UniProtKB">
        <authorList>
            <consortium name="Ensembl"/>
        </authorList>
    </citation>
    <scope>IDENTIFICATION</scope>
</reference>
<keyword evidence="2" id="KW-0597">Phosphoprotein</keyword>
<reference evidence="20" key="3">
    <citation type="submission" date="2025-09" db="UniProtKB">
        <authorList>
            <consortium name="Ensembl"/>
        </authorList>
    </citation>
    <scope>IDENTIFICATION</scope>
</reference>
<dbReference type="GO" id="GO:0003713">
    <property type="term" value="F:transcription coactivator activity"/>
    <property type="evidence" value="ECO:0007669"/>
    <property type="project" value="TreeGrafter"/>
</dbReference>
<keyword evidence="5" id="KW-0949">S-adenosyl-L-methionine</keyword>
<dbReference type="GO" id="GO:0140945">
    <property type="term" value="F:histone H3K4 monomethyltransferase activity"/>
    <property type="evidence" value="ECO:0007669"/>
    <property type="project" value="UniProtKB-EC"/>
</dbReference>
<dbReference type="GeneTree" id="ENSGT00940000155281"/>
<feature type="compositionally biased region" description="Pro residues" evidence="17">
    <location>
        <begin position="524"/>
        <end position="577"/>
    </location>
</feature>
<dbReference type="PANTHER" id="PTHR45888">
    <property type="entry name" value="HL01030P-RELATED"/>
    <property type="match status" value="1"/>
</dbReference>
<dbReference type="Pfam" id="PF05965">
    <property type="entry name" value="FYRC"/>
    <property type="match status" value="1"/>
</dbReference>
<protein>
    <recommendedName>
        <fullName evidence="14">[histone H3]-lysine(4) N-methyltransferase</fullName>
        <ecNumber evidence="14">2.1.1.364</ecNumber>
    </recommendedName>
</protein>
<dbReference type="SMART" id="SM00508">
    <property type="entry name" value="PostSET"/>
    <property type="match status" value="1"/>
</dbReference>
<dbReference type="InterPro" id="IPR003888">
    <property type="entry name" value="FYrich_N"/>
</dbReference>
<dbReference type="SUPFAM" id="SSF82199">
    <property type="entry name" value="SET domain"/>
    <property type="match status" value="1"/>
</dbReference>
<evidence type="ECO:0000256" key="12">
    <source>
        <dbReference type="ARBA" id="ARBA00023163"/>
    </source>
</evidence>
<comment type="catalytic activity">
    <reaction evidence="15">
        <text>L-lysyl(4)-[histone H3] + S-adenosyl-L-methionine = N(6)-methyl-L-lysyl(4)-[histone H3] + S-adenosyl-L-homocysteine + H(+)</text>
        <dbReference type="Rhea" id="RHEA:60264"/>
        <dbReference type="Rhea" id="RHEA-COMP:15543"/>
        <dbReference type="Rhea" id="RHEA-COMP:15547"/>
        <dbReference type="ChEBI" id="CHEBI:15378"/>
        <dbReference type="ChEBI" id="CHEBI:29969"/>
        <dbReference type="ChEBI" id="CHEBI:57856"/>
        <dbReference type="ChEBI" id="CHEBI:59789"/>
        <dbReference type="ChEBI" id="CHEBI:61929"/>
        <dbReference type="EC" id="2.1.1.364"/>
    </reaction>
    <physiologicalReaction direction="left-to-right" evidence="15">
        <dbReference type="Rhea" id="RHEA:60265"/>
    </physiologicalReaction>
</comment>
<dbReference type="Gene3D" id="3.30.40.10">
    <property type="entry name" value="Zinc/RING finger domain, C3HC4 (zinc finger)"/>
    <property type="match status" value="1"/>
</dbReference>
<feature type="region of interest" description="Disordered" evidence="17">
    <location>
        <begin position="506"/>
        <end position="628"/>
    </location>
</feature>
<evidence type="ECO:0000256" key="17">
    <source>
        <dbReference type="SAM" id="MobiDB-lite"/>
    </source>
</evidence>
<evidence type="ECO:0000256" key="5">
    <source>
        <dbReference type="ARBA" id="ARBA00022691"/>
    </source>
</evidence>
<feature type="coiled-coil region" evidence="16">
    <location>
        <begin position="383"/>
        <end position="413"/>
    </location>
</feature>
<evidence type="ECO:0000313" key="21">
    <source>
        <dbReference type="Proteomes" id="UP000694402"/>
    </source>
</evidence>
<dbReference type="PANTHER" id="PTHR45888:SF1">
    <property type="entry name" value="HISTONE-LYSINE N-METHYLTRANSFERASE 2C"/>
    <property type="match status" value="1"/>
</dbReference>
<feature type="compositionally biased region" description="Basic and acidic residues" evidence="17">
    <location>
        <begin position="67"/>
        <end position="76"/>
    </location>
</feature>
<feature type="region of interest" description="Disordered" evidence="17">
    <location>
        <begin position="115"/>
        <end position="172"/>
    </location>
</feature>
<dbReference type="GO" id="GO:0008270">
    <property type="term" value="F:zinc ion binding"/>
    <property type="evidence" value="ECO:0007669"/>
    <property type="project" value="UniProtKB-KW"/>
</dbReference>
<sequence length="1943" mass="212936">MEDHSDACDFQKALSEKRSSSCGGAASSFSNLTSGMGKSEGMAEKTADVKQEVNCRQSSVSSLPFEYKIKMEDKDNLSQTSNERTEQQADGNTNKQSGVLSASTPVLSSLLIKQQPEDSTCDNQGSGNSMTQPNQDTQNNSGLSMGSQTMDPTNRGEEGGEASMSTFEMDQSGLTPAQQALLAQTLGQVGPGGHRPLLLEEQPLLLQDLLDQERQEQQQQRQMQAMIRQRSSSDSFFPNIDFDAITDPIMKAKMVALKGINKVMVQNNMGMTPCVINRFQPGPAAPCPESTPVPPQAIGQDGKLTPSVTRPNPPNFGPGFVNNAQRTQYEEWLQETQQLLQMQQKFLEEKIGAHRKSKKALCAKQRTAKKAGREFPEEDAEQLKHLTEQQGVVQKQLEQIRKQQKEHADLIEEYGVKQQQGGSGMPPTVMPAAVPGMPPIQGSPAGIVPSGPPMNHPSMNHMVQQVPIHPGQPNAPPKRMPMPNAPAGWHPGAPMPMGGPNMPPQVPMGNPAQQPQLPMGNLPQQPPQMPQQMPPQMPQQMPPQVPQQMPPQVPQQMPPQVPQQMPPQVPQQMPPQMPQQMPMENQPQPQPGGVKPPQGSGLKFDDNNPFSEGFQERERRERLREQQERQRVQLMQEVERQRALKQRMEMEQQGMLGPDGGNMVPLSQMPFFNAELPQDFMQQLGPIFPLQQPMQPGMGSPPGAFIQGGDRRAIMGNGMIPQDMGPGFGPDNMVLQGNFAQGPHRPRRFSGPGVMPQMPGEGPPFGSGNSTTPLPSNFPGSGQSLIQLYSNIIPDENGKKKRNRKKKKDNDDADSVKTPSTPRSDLTAPLTPCRSDTSSTPTRNNAHLFGDQDLSRSPLLGSSTSTPSHSHSELERQLSGGLGGGLGGVGQPVGMGSLPSDISLARAQALEQERILSNIKLEQTESTECHGPRDGTSSHMGSGMGTVKEEGGAAVQSPSHGGGAKGESGSNNELLKHLLKNRQTPLNGPGLPHQRSDKSLRSEEEEVDADCKALLLRQSSMDSNGAYSDGQLSGLPEFPGPLLTGQEKRKGRNKRNPKGGERPASRYKKRKKEGEEKQLVHSSTDTLMTQLKQQLSLLPLMEPLIGMNFSHFAPYGSGQLNGENLLSGTFGSGSLDGVSDYYSQLTYKQNNLSNPPTPPASLPPTPPPVNRQKMINGFATTEELASKAAAMVSKNLVSKPLHVPFRTEEDLLARAIAQGPKTVDVPASLPTPPHNNQEELRLGQEHCKDRDTPDSFVPSSSPESVVGVEISRYPDLSLVKEEPLSPVLPMLPTPWGKGSEVRLKTELKTEPYGMFFGSHFGPPSNDTKPGLVSVAITLRPAAAENITGVVAAISELLCVKIPSSYEVSSTPGPDRGPLAMLSGLRVVVPRGSSQLPDEDQIDELLRKLGASLRPGASLRDQRRCCFCHQLGDGVTDGPARLLSLDLDVWVHLNCALWSTEVYETQSGALINVELALRRGSAVRCAFCQQMGATSGCHRLRCTNIYHFTCALQAHCIFFKDKTMLCHAHRPRGSTHGGSGHVLEHELRCFAVFRRVYIQRDEVRQMANAVLQPELGYTFRVGSLVLYAVGQITPSQMAAFHSATAIFPVGYEACRIYWSMRHGNRRCRYLCSVEEREEQPEFSIRVIEQGYKDLVLTDSTAKGVWDKVLVPVADRRTEIGTLKLFPVYLKGEDLFGLTVSAVTKITESLPGIEACDRYTFRYGRNPLMELPLIFNPSGSARAMPKTSSPSTAVVIRPQPVSSTTNTSSRCQNTAQGEGGVPHTKPPMVHHRSSQYRWMKSEWRANVYLAASKIQGLGLYASRDIEKHTMVIEYNGTVLRNEVAIRKQRTYKSQNRGVFMFRIDSEHVVDSSQTGGLARYINHSCTPNCVAEVVTFERGYKIIITSNRRIEKGEELCFDYQYDCVDGQHKIACHCGTADCRKWIN</sequence>
<keyword evidence="4" id="KW-0808">Transferase</keyword>
<dbReference type="SMART" id="SM00541">
    <property type="entry name" value="FYRN"/>
    <property type="match status" value="1"/>
</dbReference>
<feature type="compositionally biased region" description="Polar residues" evidence="17">
    <location>
        <begin position="834"/>
        <end position="845"/>
    </location>
</feature>
<evidence type="ECO:0000256" key="14">
    <source>
        <dbReference type="ARBA" id="ARBA00023620"/>
    </source>
</evidence>
<dbReference type="FunFam" id="3.30.40.10:FF:000002">
    <property type="entry name" value="Histone-lysine N-methyltransferase"/>
    <property type="match status" value="1"/>
</dbReference>
<dbReference type="InterPro" id="IPR003616">
    <property type="entry name" value="Post-SET_dom"/>
</dbReference>
<feature type="compositionally biased region" description="Low complexity" evidence="17">
    <location>
        <begin position="20"/>
        <end position="30"/>
    </location>
</feature>
<feature type="region of interest" description="Disordered" evidence="17">
    <location>
        <begin position="918"/>
        <end position="1006"/>
    </location>
</feature>
<feature type="compositionally biased region" description="Basic and acidic residues" evidence="17">
    <location>
        <begin position="1"/>
        <end position="19"/>
    </location>
</feature>
<keyword evidence="13" id="KW-0539">Nucleus</keyword>
<keyword evidence="6" id="KW-0479">Metal-binding</keyword>
<feature type="region of interest" description="Disordered" evidence="17">
    <location>
        <begin position="1022"/>
        <end position="1085"/>
    </location>
</feature>
<evidence type="ECO:0000256" key="6">
    <source>
        <dbReference type="ARBA" id="ARBA00022723"/>
    </source>
</evidence>
<evidence type="ECO:0000259" key="18">
    <source>
        <dbReference type="SMART" id="SM00317"/>
    </source>
</evidence>
<reference evidence="21" key="1">
    <citation type="journal article" date="2018" name="PLoS ONE">
        <title>Chinook salmon (Oncorhynchus tshawytscha) genome and transcriptome.</title>
        <authorList>
            <person name="Christensen K.A."/>
            <person name="Leong J.S."/>
            <person name="Sakhrani D."/>
            <person name="Biagi C.A."/>
            <person name="Minkley D.R."/>
            <person name="Withler R.E."/>
            <person name="Rondeau E.B."/>
            <person name="Koop B.F."/>
            <person name="Devlin R.H."/>
        </authorList>
    </citation>
    <scope>NUCLEOTIDE SEQUENCE [LARGE SCALE GENOMIC DNA]</scope>
</reference>
<evidence type="ECO:0000256" key="15">
    <source>
        <dbReference type="ARBA" id="ARBA00049353"/>
    </source>
</evidence>
<feature type="region of interest" description="Disordered" evidence="17">
    <location>
        <begin position="739"/>
        <end position="890"/>
    </location>
</feature>
<evidence type="ECO:0000256" key="16">
    <source>
        <dbReference type="SAM" id="Coils"/>
    </source>
</evidence>
<evidence type="ECO:0000256" key="11">
    <source>
        <dbReference type="ARBA" id="ARBA00023015"/>
    </source>
</evidence>
<evidence type="ECO:0000313" key="20">
    <source>
        <dbReference type="Ensembl" id="ENSOTSP00005144115.1"/>
    </source>
</evidence>
<dbReference type="EC" id="2.1.1.364" evidence="14"/>
<dbReference type="Proteomes" id="UP000694402">
    <property type="component" value="Unassembled WGS sequence"/>
</dbReference>
<keyword evidence="8" id="KW-0863">Zinc-finger</keyword>
<keyword evidence="3" id="KW-0489">Methyltransferase</keyword>
<feature type="region of interest" description="Disordered" evidence="17">
    <location>
        <begin position="1"/>
        <end position="99"/>
    </location>
</feature>
<feature type="domain" description="SET" evidence="18">
    <location>
        <begin position="1803"/>
        <end position="1925"/>
    </location>
</feature>
<dbReference type="SMART" id="SM00317">
    <property type="entry name" value="SET"/>
    <property type="match status" value="1"/>
</dbReference>
<keyword evidence="12" id="KW-0804">Transcription</keyword>
<feature type="compositionally biased region" description="Gly residues" evidence="17">
    <location>
        <begin position="880"/>
        <end position="890"/>
    </location>
</feature>
<feature type="region of interest" description="Disordered" evidence="17">
    <location>
        <begin position="1148"/>
        <end position="1169"/>
    </location>
</feature>
<evidence type="ECO:0000256" key="3">
    <source>
        <dbReference type="ARBA" id="ARBA00022603"/>
    </source>
</evidence>
<dbReference type="SMART" id="SM00542">
    <property type="entry name" value="FYRC"/>
    <property type="match status" value="1"/>
</dbReference>
<evidence type="ECO:0000256" key="8">
    <source>
        <dbReference type="ARBA" id="ARBA00022771"/>
    </source>
</evidence>
<dbReference type="Gene3D" id="3.30.160.360">
    <property type="match status" value="1"/>
</dbReference>
<feature type="compositionally biased region" description="Polar residues" evidence="17">
    <location>
        <begin position="767"/>
        <end position="790"/>
    </location>
</feature>
<gene>
    <name evidence="20" type="primary">BCL9</name>
</gene>
<keyword evidence="16" id="KW-0175">Coiled coil</keyword>
<dbReference type="Gene3D" id="2.170.270.10">
    <property type="entry name" value="SET domain"/>
    <property type="match status" value="1"/>
</dbReference>
<keyword evidence="11" id="KW-0805">Transcription regulation</keyword>
<feature type="compositionally biased region" description="Basic and acidic residues" evidence="17">
    <location>
        <begin position="614"/>
        <end position="628"/>
    </location>
</feature>
<feature type="compositionally biased region" description="Pro residues" evidence="17">
    <location>
        <begin position="1155"/>
        <end position="1169"/>
    </location>
</feature>
<feature type="compositionally biased region" description="Low complexity" evidence="17">
    <location>
        <begin position="855"/>
        <end position="869"/>
    </location>
</feature>
<feature type="domain" description="Post-SET" evidence="19">
    <location>
        <begin position="1927"/>
        <end position="1943"/>
    </location>
</feature>
<keyword evidence="10" id="KW-0156">Chromatin regulator</keyword>
<dbReference type="Pfam" id="PF00856">
    <property type="entry name" value="SET"/>
    <property type="match status" value="1"/>
</dbReference>
<evidence type="ECO:0000256" key="10">
    <source>
        <dbReference type="ARBA" id="ARBA00022853"/>
    </source>
</evidence>
<organism evidence="20 21">
    <name type="scientific">Oncorhynchus tshawytscha</name>
    <name type="common">Chinook salmon</name>
    <name type="synonym">Salmo tshawytscha</name>
    <dbReference type="NCBI Taxonomy" id="74940"/>
    <lineage>
        <taxon>Eukaryota</taxon>
        <taxon>Metazoa</taxon>
        <taxon>Chordata</taxon>
        <taxon>Craniata</taxon>
        <taxon>Vertebrata</taxon>
        <taxon>Euteleostomi</taxon>
        <taxon>Actinopterygii</taxon>
        <taxon>Neopterygii</taxon>
        <taxon>Teleostei</taxon>
        <taxon>Protacanthopterygii</taxon>
        <taxon>Salmoniformes</taxon>
        <taxon>Salmonidae</taxon>
        <taxon>Salmoninae</taxon>
        <taxon>Oncorhynchus</taxon>
    </lineage>
</organism>
<dbReference type="FunFam" id="3.30.160.360:FF:000001">
    <property type="entry name" value="Histone-lysine N-methyltransferase"/>
    <property type="match status" value="1"/>
</dbReference>
<name>A0AAZ3RV69_ONCTS</name>
<keyword evidence="9" id="KW-0862">Zinc</keyword>
<keyword evidence="21" id="KW-1185">Reference proteome</keyword>
<feature type="compositionally biased region" description="Low complexity" evidence="17">
    <location>
        <begin position="507"/>
        <end position="523"/>
    </location>
</feature>
<dbReference type="GO" id="GO:0032259">
    <property type="term" value="P:methylation"/>
    <property type="evidence" value="ECO:0007669"/>
    <property type="project" value="UniProtKB-KW"/>
</dbReference>
<dbReference type="InterPro" id="IPR001214">
    <property type="entry name" value="SET_dom"/>
</dbReference>
<dbReference type="Ensembl" id="ENSOTST00005155031.1">
    <property type="protein sequence ID" value="ENSOTSP00005144115.1"/>
    <property type="gene ID" value="ENSOTSG00005075111.1"/>
</dbReference>
<feature type="compositionally biased region" description="Polar residues" evidence="17">
    <location>
        <begin position="77"/>
        <end position="99"/>
    </location>
</feature>
<dbReference type="InterPro" id="IPR046341">
    <property type="entry name" value="SET_dom_sf"/>
</dbReference>
<dbReference type="Pfam" id="PF05964">
    <property type="entry name" value="FYRN"/>
    <property type="match status" value="1"/>
</dbReference>
<evidence type="ECO:0000256" key="9">
    <source>
        <dbReference type="ARBA" id="ARBA00022833"/>
    </source>
</evidence>
<dbReference type="InterPro" id="IPR013083">
    <property type="entry name" value="Znf_RING/FYVE/PHD"/>
</dbReference>
<keyword evidence="7" id="KW-0677">Repeat</keyword>
<accession>A0AAZ3RV69</accession>
<evidence type="ECO:0000256" key="7">
    <source>
        <dbReference type="ARBA" id="ARBA00022737"/>
    </source>
</evidence>
<dbReference type="GO" id="GO:0045944">
    <property type="term" value="P:positive regulation of transcription by RNA polymerase II"/>
    <property type="evidence" value="ECO:0007669"/>
    <property type="project" value="TreeGrafter"/>
</dbReference>
<evidence type="ECO:0000256" key="4">
    <source>
        <dbReference type="ARBA" id="ARBA00022679"/>
    </source>
</evidence>
<feature type="compositionally biased region" description="Polar residues" evidence="17">
    <location>
        <begin position="1758"/>
        <end position="1774"/>
    </location>
</feature>
<feature type="compositionally biased region" description="Low complexity" evidence="17">
    <location>
        <begin position="578"/>
        <end position="601"/>
    </location>
</feature>
<dbReference type="Pfam" id="PF13771">
    <property type="entry name" value="zf-HC5HC2H"/>
    <property type="match status" value="1"/>
</dbReference>
<feature type="region of interest" description="Disordered" evidence="17">
    <location>
        <begin position="1758"/>
        <end position="1787"/>
    </location>
</feature>
<comment type="subcellular location">
    <subcellularLocation>
        <location evidence="1">Nucleus</location>
    </subcellularLocation>
</comment>
<feature type="compositionally biased region" description="Polar residues" evidence="17">
    <location>
        <begin position="117"/>
        <end position="152"/>
    </location>
</feature>
<evidence type="ECO:0000256" key="1">
    <source>
        <dbReference type="ARBA" id="ARBA00004123"/>
    </source>
</evidence>